<dbReference type="PANTHER" id="PTHR12526:SF630">
    <property type="entry name" value="GLYCOSYLTRANSFERASE"/>
    <property type="match status" value="1"/>
</dbReference>
<dbReference type="KEGG" id="salm:D0Y50_11125"/>
<dbReference type="EMBL" id="CP031769">
    <property type="protein sequence ID" value="AXR06860.1"/>
    <property type="molecule type" value="Genomic_DNA"/>
</dbReference>
<feature type="domain" description="Glycosyl transferase family 1" evidence="1">
    <location>
        <begin position="192"/>
        <end position="341"/>
    </location>
</feature>
<keyword evidence="3" id="KW-0808">Transferase</keyword>
<name>A0A346NMV3_9ALTE</name>
<dbReference type="Proteomes" id="UP000262073">
    <property type="component" value="Chromosome"/>
</dbReference>
<reference evidence="3 4" key="1">
    <citation type="submission" date="2018-08" db="EMBL/GenBank/DDBJ databases">
        <title>Salinimonas sediminis sp. nov., a piezophilic bacterium isolated from a deep-sea sediment sample from the New Britain Trench.</title>
        <authorList>
            <person name="Cao J."/>
        </authorList>
    </citation>
    <scope>NUCLEOTIDE SEQUENCE [LARGE SCALE GENOMIC DNA]</scope>
    <source>
        <strain evidence="3 4">N102</strain>
    </source>
</reference>
<dbReference type="OrthoDB" id="9792269at2"/>
<evidence type="ECO:0000259" key="1">
    <source>
        <dbReference type="Pfam" id="PF00534"/>
    </source>
</evidence>
<dbReference type="PANTHER" id="PTHR12526">
    <property type="entry name" value="GLYCOSYLTRANSFERASE"/>
    <property type="match status" value="1"/>
</dbReference>
<dbReference type="SUPFAM" id="SSF53756">
    <property type="entry name" value="UDP-Glycosyltransferase/glycogen phosphorylase"/>
    <property type="match status" value="1"/>
</dbReference>
<keyword evidence="4" id="KW-1185">Reference proteome</keyword>
<evidence type="ECO:0000313" key="3">
    <source>
        <dbReference type="EMBL" id="AXR06860.1"/>
    </source>
</evidence>
<proteinExistence type="predicted"/>
<organism evidence="3 4">
    <name type="scientific">Salinimonas sediminis</name>
    <dbReference type="NCBI Taxonomy" id="2303538"/>
    <lineage>
        <taxon>Bacteria</taxon>
        <taxon>Pseudomonadati</taxon>
        <taxon>Pseudomonadota</taxon>
        <taxon>Gammaproteobacteria</taxon>
        <taxon>Alteromonadales</taxon>
        <taxon>Alteromonadaceae</taxon>
        <taxon>Alteromonas/Salinimonas group</taxon>
        <taxon>Salinimonas</taxon>
    </lineage>
</organism>
<dbReference type="InterPro" id="IPR001296">
    <property type="entry name" value="Glyco_trans_1"/>
</dbReference>
<dbReference type="GO" id="GO:0016757">
    <property type="term" value="F:glycosyltransferase activity"/>
    <property type="evidence" value="ECO:0007669"/>
    <property type="project" value="InterPro"/>
</dbReference>
<dbReference type="InterPro" id="IPR028098">
    <property type="entry name" value="Glyco_trans_4-like_N"/>
</dbReference>
<dbReference type="Gene3D" id="3.40.50.2000">
    <property type="entry name" value="Glycogen Phosphorylase B"/>
    <property type="match status" value="2"/>
</dbReference>
<feature type="domain" description="Glycosyltransferase subfamily 4-like N-terminal" evidence="2">
    <location>
        <begin position="12"/>
        <end position="170"/>
    </location>
</feature>
<accession>A0A346NMV3</accession>
<sequence length="368" mass="41128">MKIIFRISYMGFGGAEQVFISLAKEWREHHQILFVTDRKGGSSFETLTALDFDKKSLEVNRTIFSILPFMRVVNEYKPDIIISAYPDTNAATIISAKLSSVKPKVIVSEHASIVDHFKHKSRFSRLKLNTIFKYVYPMADKVLSVSEGVMNDLLKIVEPSSKCTFIHNPVRFNGSPSFEISNNPASSGKILNLLAVGRVTPQKDYSTLLNAISLLVQQKTNLRLSIVGGVHDETEFNMLQALADKLGITEYISFEGFQSDMAKYYSEADIFVLSSAWEGFGNVIVEALAFGLPVVSTDCRSGPSEILESGRFGRLTEVGNAEAIAWAIREEIETPSTTYSERFRRASDFSEKVVSEKYLNLINETLEA</sequence>
<gene>
    <name evidence="3" type="ORF">D0Y50_11125</name>
</gene>
<dbReference type="CDD" id="cd03811">
    <property type="entry name" value="GT4_GT28_WabH-like"/>
    <property type="match status" value="1"/>
</dbReference>
<dbReference type="RefSeq" id="WP_108567209.1">
    <property type="nucleotide sequence ID" value="NZ_CP031769.1"/>
</dbReference>
<dbReference type="Pfam" id="PF13439">
    <property type="entry name" value="Glyco_transf_4"/>
    <property type="match status" value="1"/>
</dbReference>
<dbReference type="Pfam" id="PF00534">
    <property type="entry name" value="Glycos_transf_1"/>
    <property type="match status" value="1"/>
</dbReference>
<protein>
    <submittedName>
        <fullName evidence="3">Glycosyltransferase</fullName>
    </submittedName>
</protein>
<evidence type="ECO:0000313" key="4">
    <source>
        <dbReference type="Proteomes" id="UP000262073"/>
    </source>
</evidence>
<dbReference type="AlphaFoldDB" id="A0A346NMV3"/>
<evidence type="ECO:0000259" key="2">
    <source>
        <dbReference type="Pfam" id="PF13439"/>
    </source>
</evidence>
<dbReference type="GO" id="GO:1901135">
    <property type="term" value="P:carbohydrate derivative metabolic process"/>
    <property type="evidence" value="ECO:0007669"/>
    <property type="project" value="UniProtKB-ARBA"/>
</dbReference>